<keyword evidence="2" id="KW-1185">Reference proteome</keyword>
<organism evidence="1 2">
    <name type="scientific">Arabidopsis thaliana x Arabidopsis arenosa</name>
    <dbReference type="NCBI Taxonomy" id="1240361"/>
    <lineage>
        <taxon>Eukaryota</taxon>
        <taxon>Viridiplantae</taxon>
        <taxon>Streptophyta</taxon>
        <taxon>Embryophyta</taxon>
        <taxon>Tracheophyta</taxon>
        <taxon>Spermatophyta</taxon>
        <taxon>Magnoliopsida</taxon>
        <taxon>eudicotyledons</taxon>
        <taxon>Gunneridae</taxon>
        <taxon>Pentapetalae</taxon>
        <taxon>rosids</taxon>
        <taxon>malvids</taxon>
        <taxon>Brassicales</taxon>
        <taxon>Brassicaceae</taxon>
        <taxon>Camelineae</taxon>
        <taxon>Arabidopsis</taxon>
    </lineage>
</organism>
<gene>
    <name evidence="1" type="ORF">ISN45_Aa01g032080</name>
</gene>
<accession>A0A8T2C304</accession>
<protein>
    <submittedName>
        <fullName evidence="1">Uncharacterized protein</fullName>
    </submittedName>
</protein>
<proteinExistence type="predicted"/>
<name>A0A8T2C304_9BRAS</name>
<dbReference type="PANTHER" id="PTHR33511">
    <property type="entry name" value="OS06G0632400 PROTEIN"/>
    <property type="match status" value="1"/>
</dbReference>
<dbReference type="AlphaFoldDB" id="A0A8T2C304"/>
<dbReference type="Proteomes" id="UP000694240">
    <property type="component" value="Chromosome 6"/>
</dbReference>
<comment type="caution">
    <text evidence="1">The sequence shown here is derived from an EMBL/GenBank/DDBJ whole genome shotgun (WGS) entry which is preliminary data.</text>
</comment>
<evidence type="ECO:0000313" key="1">
    <source>
        <dbReference type="EMBL" id="KAG7594458.1"/>
    </source>
</evidence>
<evidence type="ECO:0000313" key="2">
    <source>
        <dbReference type="Proteomes" id="UP000694240"/>
    </source>
</evidence>
<sequence length="97" mass="11523">MFKSQYHLFLSLYKVHMKMEGHRRRRKSSSSFSVIKSLFSRCSKEKDNWNEERVINVRPRIMTTDDDGCSWIAEPCIDRRATAFIAKFHEAPIQDPE</sequence>
<reference evidence="1 2" key="1">
    <citation type="submission" date="2020-12" db="EMBL/GenBank/DDBJ databases">
        <title>Concerted genomic and epigenomic changes stabilize Arabidopsis allopolyploids.</title>
        <authorList>
            <person name="Chen Z."/>
        </authorList>
    </citation>
    <scope>NUCLEOTIDE SEQUENCE [LARGE SCALE GENOMIC DNA]</scope>
    <source>
        <strain evidence="1">Allo738</strain>
        <tissue evidence="1">Leaf</tissue>
    </source>
</reference>
<dbReference type="EMBL" id="JAEFBK010000006">
    <property type="protein sequence ID" value="KAG7594458.1"/>
    <property type="molecule type" value="Genomic_DNA"/>
</dbReference>